<evidence type="ECO:0000313" key="2">
    <source>
        <dbReference type="EMBL" id="KKK48711.1"/>
    </source>
</evidence>
<dbReference type="AlphaFoldDB" id="A0A0F8YKT8"/>
<gene>
    <name evidence="2" type="ORF">LCGC14_3142370</name>
</gene>
<proteinExistence type="predicted"/>
<accession>A0A0F8YKT8</accession>
<feature type="region of interest" description="Disordered" evidence="1">
    <location>
        <begin position="1"/>
        <end position="36"/>
    </location>
</feature>
<sequence>RADLEREQREEADRKAAEEKAEQDRKDAAQAAAKKAKYPGERAIVDALTEHFGVPAEVVMAWLVEIRKAA</sequence>
<feature type="non-terminal residue" evidence="2">
    <location>
        <position position="1"/>
    </location>
</feature>
<comment type="caution">
    <text evidence="2">The sequence shown here is derived from an EMBL/GenBank/DDBJ whole genome shotgun (WGS) entry which is preliminary data.</text>
</comment>
<name>A0A0F8YKT8_9ZZZZ</name>
<organism evidence="2">
    <name type="scientific">marine sediment metagenome</name>
    <dbReference type="NCBI Taxonomy" id="412755"/>
    <lineage>
        <taxon>unclassified sequences</taxon>
        <taxon>metagenomes</taxon>
        <taxon>ecological metagenomes</taxon>
    </lineage>
</organism>
<feature type="compositionally biased region" description="Basic and acidic residues" evidence="1">
    <location>
        <begin position="1"/>
        <end position="28"/>
    </location>
</feature>
<reference evidence="2" key="1">
    <citation type="journal article" date="2015" name="Nature">
        <title>Complex archaea that bridge the gap between prokaryotes and eukaryotes.</title>
        <authorList>
            <person name="Spang A."/>
            <person name="Saw J.H."/>
            <person name="Jorgensen S.L."/>
            <person name="Zaremba-Niedzwiedzka K."/>
            <person name="Martijn J."/>
            <person name="Lind A.E."/>
            <person name="van Eijk R."/>
            <person name="Schleper C."/>
            <person name="Guy L."/>
            <person name="Ettema T.J."/>
        </authorList>
    </citation>
    <scope>NUCLEOTIDE SEQUENCE</scope>
</reference>
<evidence type="ECO:0000256" key="1">
    <source>
        <dbReference type="SAM" id="MobiDB-lite"/>
    </source>
</evidence>
<protein>
    <submittedName>
        <fullName evidence="2">Uncharacterized protein</fullName>
    </submittedName>
</protein>
<dbReference type="EMBL" id="LAZR01068927">
    <property type="protein sequence ID" value="KKK48711.1"/>
    <property type="molecule type" value="Genomic_DNA"/>
</dbReference>